<name>F4PFT4_BATDJ</name>
<evidence type="ECO:0000313" key="2">
    <source>
        <dbReference type="Proteomes" id="UP000007241"/>
    </source>
</evidence>
<evidence type="ECO:0000313" key="1">
    <source>
        <dbReference type="EMBL" id="EGF75909.1"/>
    </source>
</evidence>
<dbReference type="AlphaFoldDB" id="F4PFT4"/>
<dbReference type="InParanoid" id="F4PFT4"/>
<dbReference type="Proteomes" id="UP000007241">
    <property type="component" value="Unassembled WGS sequence"/>
</dbReference>
<sequence>MSGFSDFLKKKKDENQQEEVNWNHIKADWLQQVKFFMNQIEAWLHTAKKNRIIEIKEKNITLQEEHLGLYDAPSLVLAIEKEEIKIQPIGRLIIGAKGRVDIISSYDKYIVLYLDGREWVYRKETDNGKFTDFTKENFEKILEDLL</sequence>
<gene>
    <name evidence="1" type="ORF">BATDEDRAFT_93228</name>
</gene>
<accession>F4PFT4</accession>
<reference evidence="1 2" key="1">
    <citation type="submission" date="2009-12" db="EMBL/GenBank/DDBJ databases">
        <title>The draft genome of Batrachochytrium dendrobatidis.</title>
        <authorList>
            <consortium name="US DOE Joint Genome Institute (JGI-PGF)"/>
            <person name="Kuo A."/>
            <person name="Salamov A."/>
            <person name="Schmutz J."/>
            <person name="Lucas S."/>
            <person name="Pitluck S."/>
            <person name="Rosenblum E."/>
            <person name="Stajich J."/>
            <person name="Eisen M."/>
            <person name="Grigoriev I.V."/>
        </authorList>
    </citation>
    <scope>NUCLEOTIDE SEQUENCE [LARGE SCALE GENOMIC DNA]</scope>
    <source>
        <strain evidence="2">JAM81 / FGSC 10211</strain>
    </source>
</reference>
<dbReference type="EMBL" id="GL882961">
    <property type="protein sequence ID" value="EGF75909.1"/>
    <property type="molecule type" value="Genomic_DNA"/>
</dbReference>
<organism evidence="1 2">
    <name type="scientific">Batrachochytrium dendrobatidis (strain JAM81 / FGSC 10211)</name>
    <name type="common">Frog chytrid fungus</name>
    <dbReference type="NCBI Taxonomy" id="684364"/>
    <lineage>
        <taxon>Eukaryota</taxon>
        <taxon>Fungi</taxon>
        <taxon>Fungi incertae sedis</taxon>
        <taxon>Chytridiomycota</taxon>
        <taxon>Chytridiomycota incertae sedis</taxon>
        <taxon>Chytridiomycetes</taxon>
        <taxon>Rhizophydiales</taxon>
        <taxon>Rhizophydiales incertae sedis</taxon>
        <taxon>Batrachochytrium</taxon>
    </lineage>
</organism>
<keyword evidence="2" id="KW-1185">Reference proteome</keyword>
<dbReference type="HOGENOM" id="CLU_1650546_0_0_1"/>
<proteinExistence type="predicted"/>
<protein>
    <submittedName>
        <fullName evidence="1">Uncharacterized protein</fullName>
    </submittedName>
</protein>